<gene>
    <name evidence="1" type="ORF">EV686_101214</name>
</gene>
<keyword evidence="2" id="KW-1185">Reference proteome</keyword>
<dbReference type="Gene3D" id="3.30.450.40">
    <property type="match status" value="1"/>
</dbReference>
<protein>
    <recommendedName>
        <fullName evidence="3">GAF domain-containing protein</fullName>
    </recommendedName>
</protein>
<comment type="caution">
    <text evidence="1">The sequence shown here is derived from an EMBL/GenBank/DDBJ whole genome shotgun (WGS) entry which is preliminary data.</text>
</comment>
<evidence type="ECO:0008006" key="3">
    <source>
        <dbReference type="Google" id="ProtNLM"/>
    </source>
</evidence>
<accession>A0A4R3VBT7</accession>
<dbReference type="AlphaFoldDB" id="A0A4R3VBT7"/>
<dbReference type="OrthoDB" id="9022072at2"/>
<proteinExistence type="predicted"/>
<dbReference type="SUPFAM" id="SSF55781">
    <property type="entry name" value="GAF domain-like"/>
    <property type="match status" value="1"/>
</dbReference>
<dbReference type="InterPro" id="IPR029016">
    <property type="entry name" value="GAF-like_dom_sf"/>
</dbReference>
<dbReference type="EMBL" id="SMBX01000001">
    <property type="protein sequence ID" value="TCV02757.1"/>
    <property type="molecule type" value="Genomic_DNA"/>
</dbReference>
<evidence type="ECO:0000313" key="2">
    <source>
        <dbReference type="Proteomes" id="UP000294692"/>
    </source>
</evidence>
<organism evidence="1 2">
    <name type="scientific">Paracandidimonas soli</name>
    <dbReference type="NCBI Taxonomy" id="1917182"/>
    <lineage>
        <taxon>Bacteria</taxon>
        <taxon>Pseudomonadati</taxon>
        <taxon>Pseudomonadota</taxon>
        <taxon>Betaproteobacteria</taxon>
        <taxon>Burkholderiales</taxon>
        <taxon>Alcaligenaceae</taxon>
        <taxon>Paracandidimonas</taxon>
    </lineage>
</organism>
<dbReference type="Proteomes" id="UP000294692">
    <property type="component" value="Unassembled WGS sequence"/>
</dbReference>
<name>A0A4R3VBT7_9BURK</name>
<reference evidence="1 2" key="1">
    <citation type="submission" date="2019-03" db="EMBL/GenBank/DDBJ databases">
        <title>Genomic Encyclopedia of Type Strains, Phase IV (KMG-IV): sequencing the most valuable type-strain genomes for metagenomic binning, comparative biology and taxonomic classification.</title>
        <authorList>
            <person name="Goeker M."/>
        </authorList>
    </citation>
    <scope>NUCLEOTIDE SEQUENCE [LARGE SCALE GENOMIC DNA]</scope>
    <source>
        <strain evidence="1 2">DSM 100048</strain>
    </source>
</reference>
<evidence type="ECO:0000313" key="1">
    <source>
        <dbReference type="EMBL" id="TCV02757.1"/>
    </source>
</evidence>
<sequence>MPDIMETRCTPLDAISDVALACASGNPQALFAAVDDCVGRVLRQALCTVNRYDARNERLTRLYSSDPSSYPVGGSKEKAGTAWGRHVLHERRLFVGEGVEAIRESFDDHATIQALGLRSVINVPIVAHDTCLGTLNLLMQTEAVDASMVQWAQLAGLLATPGFLSVSSDR</sequence>